<evidence type="ECO:0000313" key="1">
    <source>
        <dbReference type="EnsemblMetazoa" id="GAUT041580-PA"/>
    </source>
</evidence>
<dbReference type="Proteomes" id="UP000078200">
    <property type="component" value="Unassembled WGS sequence"/>
</dbReference>
<dbReference type="AlphaFoldDB" id="A0A1A9VMD6"/>
<proteinExistence type="predicted"/>
<sequence>MKSSLIAKYGHRTLNTLNTAVAARCYVTDTTDCRINQSLTNKCDGDPYEYTATTTTTTTIAKTACDRTPVGTHKIKEKIKQLINYRLPHWEFNVDISIFYVDSEQYFNALQKCAKRNTIPVVDLIDKTTFGRFSLIYNS</sequence>
<organism evidence="1 2">
    <name type="scientific">Glossina austeni</name>
    <name type="common">Savannah tsetse fly</name>
    <dbReference type="NCBI Taxonomy" id="7395"/>
    <lineage>
        <taxon>Eukaryota</taxon>
        <taxon>Metazoa</taxon>
        <taxon>Ecdysozoa</taxon>
        <taxon>Arthropoda</taxon>
        <taxon>Hexapoda</taxon>
        <taxon>Insecta</taxon>
        <taxon>Pterygota</taxon>
        <taxon>Neoptera</taxon>
        <taxon>Endopterygota</taxon>
        <taxon>Diptera</taxon>
        <taxon>Brachycera</taxon>
        <taxon>Muscomorpha</taxon>
        <taxon>Hippoboscoidea</taxon>
        <taxon>Glossinidae</taxon>
        <taxon>Glossina</taxon>
    </lineage>
</organism>
<dbReference type="VEuPathDB" id="VectorBase:GAUT041580"/>
<protein>
    <submittedName>
        <fullName evidence="1">Uncharacterized protein</fullName>
    </submittedName>
</protein>
<reference evidence="1" key="1">
    <citation type="submission" date="2020-05" db="UniProtKB">
        <authorList>
            <consortium name="EnsemblMetazoa"/>
        </authorList>
    </citation>
    <scope>IDENTIFICATION</scope>
    <source>
        <strain evidence="1">TTRI</strain>
    </source>
</reference>
<accession>A0A1A9VMD6</accession>
<dbReference type="EnsemblMetazoa" id="GAUT041580-RA">
    <property type="protein sequence ID" value="GAUT041580-PA"/>
    <property type="gene ID" value="GAUT041580"/>
</dbReference>
<name>A0A1A9VMD6_GLOAU</name>
<keyword evidence="2" id="KW-1185">Reference proteome</keyword>
<evidence type="ECO:0000313" key="2">
    <source>
        <dbReference type="Proteomes" id="UP000078200"/>
    </source>
</evidence>